<accession>A0AAV4K1Q7</accession>
<name>A0AAV4K1Q7_9GAST</name>
<organism evidence="1 2">
    <name type="scientific">Elysia marginata</name>
    <dbReference type="NCBI Taxonomy" id="1093978"/>
    <lineage>
        <taxon>Eukaryota</taxon>
        <taxon>Metazoa</taxon>
        <taxon>Spiralia</taxon>
        <taxon>Lophotrochozoa</taxon>
        <taxon>Mollusca</taxon>
        <taxon>Gastropoda</taxon>
        <taxon>Heterobranchia</taxon>
        <taxon>Euthyneura</taxon>
        <taxon>Panpulmonata</taxon>
        <taxon>Sacoglossa</taxon>
        <taxon>Placobranchoidea</taxon>
        <taxon>Plakobranchidae</taxon>
        <taxon>Elysia</taxon>
    </lineage>
</organism>
<evidence type="ECO:0000313" key="2">
    <source>
        <dbReference type="Proteomes" id="UP000762676"/>
    </source>
</evidence>
<dbReference type="EMBL" id="BMAT01010551">
    <property type="protein sequence ID" value="GFS27682.1"/>
    <property type="molecule type" value="Genomic_DNA"/>
</dbReference>
<proteinExistence type="predicted"/>
<comment type="caution">
    <text evidence="1">The sequence shown here is derived from an EMBL/GenBank/DDBJ whole genome shotgun (WGS) entry which is preliminary data.</text>
</comment>
<keyword evidence="2" id="KW-1185">Reference proteome</keyword>
<sequence length="143" mass="17004">MYMLAFSSCFRYFNCSKPDVPNWRLSPAYERFETECRFPEVFDSVKNECTTHKQATCVGISKADKFECDYMYKRCWRQPCMSCYERAVNCEQLPDGYHAHTGRPNSPYYVRCEDGYTVEYLTCKQPKIIFSATRRECVHYYSV</sequence>
<dbReference type="Proteomes" id="UP000762676">
    <property type="component" value="Unassembled WGS sequence"/>
</dbReference>
<dbReference type="AlphaFoldDB" id="A0AAV4K1Q7"/>
<gene>
    <name evidence="1" type="ORF">ElyMa_005293700</name>
</gene>
<evidence type="ECO:0000313" key="1">
    <source>
        <dbReference type="EMBL" id="GFS27682.1"/>
    </source>
</evidence>
<protein>
    <submittedName>
        <fullName evidence="1">Fibropellin-1</fullName>
    </submittedName>
</protein>
<reference evidence="1 2" key="1">
    <citation type="journal article" date="2021" name="Elife">
        <title>Chloroplast acquisition without the gene transfer in kleptoplastic sea slugs, Plakobranchus ocellatus.</title>
        <authorList>
            <person name="Maeda T."/>
            <person name="Takahashi S."/>
            <person name="Yoshida T."/>
            <person name="Shimamura S."/>
            <person name="Takaki Y."/>
            <person name="Nagai Y."/>
            <person name="Toyoda A."/>
            <person name="Suzuki Y."/>
            <person name="Arimoto A."/>
            <person name="Ishii H."/>
            <person name="Satoh N."/>
            <person name="Nishiyama T."/>
            <person name="Hasebe M."/>
            <person name="Maruyama T."/>
            <person name="Minagawa J."/>
            <person name="Obokata J."/>
            <person name="Shigenobu S."/>
        </authorList>
    </citation>
    <scope>NUCLEOTIDE SEQUENCE [LARGE SCALE GENOMIC DNA]</scope>
</reference>